<dbReference type="EMBL" id="MU003506">
    <property type="protein sequence ID" value="KAF2470857.1"/>
    <property type="molecule type" value="Genomic_DNA"/>
</dbReference>
<gene>
    <name evidence="1" type="ORF">BDR25DRAFT_314054</name>
</gene>
<name>A0ACB6QXP6_9PLEO</name>
<accession>A0ACB6QXP6</accession>
<dbReference type="Proteomes" id="UP000799755">
    <property type="component" value="Unassembled WGS sequence"/>
</dbReference>
<evidence type="ECO:0000313" key="2">
    <source>
        <dbReference type="Proteomes" id="UP000799755"/>
    </source>
</evidence>
<protein>
    <submittedName>
        <fullName evidence="1">Uncharacterized protein</fullName>
    </submittedName>
</protein>
<keyword evidence="2" id="KW-1185">Reference proteome</keyword>
<reference evidence="1" key="1">
    <citation type="journal article" date="2020" name="Stud. Mycol.">
        <title>101 Dothideomycetes genomes: a test case for predicting lifestyles and emergence of pathogens.</title>
        <authorList>
            <person name="Haridas S."/>
            <person name="Albert R."/>
            <person name="Binder M."/>
            <person name="Bloem J."/>
            <person name="Labutti K."/>
            <person name="Salamov A."/>
            <person name="Andreopoulos B."/>
            <person name="Baker S."/>
            <person name="Barry K."/>
            <person name="Bills G."/>
            <person name="Bluhm B."/>
            <person name="Cannon C."/>
            <person name="Castanera R."/>
            <person name="Culley D."/>
            <person name="Daum C."/>
            <person name="Ezra D."/>
            <person name="Gonzalez J."/>
            <person name="Henrissat B."/>
            <person name="Kuo A."/>
            <person name="Liang C."/>
            <person name="Lipzen A."/>
            <person name="Lutzoni F."/>
            <person name="Magnuson J."/>
            <person name="Mondo S."/>
            <person name="Nolan M."/>
            <person name="Ohm R."/>
            <person name="Pangilinan J."/>
            <person name="Park H.-J."/>
            <person name="Ramirez L."/>
            <person name="Alfaro M."/>
            <person name="Sun H."/>
            <person name="Tritt A."/>
            <person name="Yoshinaga Y."/>
            <person name="Zwiers L.-H."/>
            <person name="Turgeon B."/>
            <person name="Goodwin S."/>
            <person name="Spatafora J."/>
            <person name="Crous P."/>
            <person name="Grigoriev I."/>
        </authorList>
    </citation>
    <scope>NUCLEOTIDE SEQUENCE</scope>
    <source>
        <strain evidence="1">ATCC 200398</strain>
    </source>
</reference>
<organism evidence="1 2">
    <name type="scientific">Lindgomyces ingoldianus</name>
    <dbReference type="NCBI Taxonomy" id="673940"/>
    <lineage>
        <taxon>Eukaryota</taxon>
        <taxon>Fungi</taxon>
        <taxon>Dikarya</taxon>
        <taxon>Ascomycota</taxon>
        <taxon>Pezizomycotina</taxon>
        <taxon>Dothideomycetes</taxon>
        <taxon>Pleosporomycetidae</taxon>
        <taxon>Pleosporales</taxon>
        <taxon>Lindgomycetaceae</taxon>
        <taxon>Lindgomyces</taxon>
    </lineage>
</organism>
<evidence type="ECO:0000313" key="1">
    <source>
        <dbReference type="EMBL" id="KAF2470857.1"/>
    </source>
</evidence>
<sequence>MPRNLLNSALLLVFAFGLPGPSNAAWKNLTVSDYKLKQSGYSSTIASFDKALLNVQVGDIIGDINHSNPSTAPNVKHLVTSSGYSWESSSDFDDANTDKWYPQGITTSADAYEKGDFDGHRVHLVSWHSDNYDDGKRGARVAFVNRGPGGTKKYRHVLLVQPKGEDDFEAITGLHAGGILWYGTLIYVVDTTGGLRVFDLAHMYQVDGNIKDNIGKSGTKYGAYGYK</sequence>
<proteinExistence type="predicted"/>
<comment type="caution">
    <text evidence="1">The sequence shown here is derived from an EMBL/GenBank/DDBJ whole genome shotgun (WGS) entry which is preliminary data.</text>
</comment>